<dbReference type="InterPro" id="IPR001128">
    <property type="entry name" value="Cyt_P450"/>
</dbReference>
<dbReference type="GO" id="GO:0016020">
    <property type="term" value="C:membrane"/>
    <property type="evidence" value="ECO:0007669"/>
    <property type="project" value="UniProtKB-SubCell"/>
</dbReference>
<dbReference type="SUPFAM" id="SSF48264">
    <property type="entry name" value="Cytochrome P450"/>
    <property type="match status" value="1"/>
</dbReference>
<dbReference type="EMBL" id="QJKJ01000533">
    <property type="protein sequence ID" value="RDY12068.1"/>
    <property type="molecule type" value="Genomic_DNA"/>
</dbReference>
<evidence type="ECO:0000313" key="14">
    <source>
        <dbReference type="EMBL" id="RDY12068.1"/>
    </source>
</evidence>
<dbReference type="Gene3D" id="1.10.630.10">
    <property type="entry name" value="Cytochrome P450"/>
    <property type="match status" value="1"/>
</dbReference>
<dbReference type="GO" id="GO:0016705">
    <property type="term" value="F:oxidoreductase activity, acting on paired donors, with incorporation or reduction of molecular oxygen"/>
    <property type="evidence" value="ECO:0007669"/>
    <property type="project" value="InterPro"/>
</dbReference>
<keyword evidence="11" id="KW-0472">Membrane</keyword>
<dbReference type="FunFam" id="1.10.630.10:FF:000126">
    <property type="entry name" value="Predicted protein"/>
    <property type="match status" value="1"/>
</dbReference>
<dbReference type="GO" id="GO:0004497">
    <property type="term" value="F:monooxygenase activity"/>
    <property type="evidence" value="ECO:0007669"/>
    <property type="project" value="UniProtKB-KW"/>
</dbReference>
<comment type="similarity">
    <text evidence="3 13">Belongs to the cytochrome P450 family.</text>
</comment>
<keyword evidence="8 13" id="KW-0560">Oxidoreductase</keyword>
<evidence type="ECO:0000256" key="13">
    <source>
        <dbReference type="RuleBase" id="RU000461"/>
    </source>
</evidence>
<evidence type="ECO:0000256" key="5">
    <source>
        <dbReference type="ARBA" id="ARBA00022692"/>
    </source>
</evidence>
<dbReference type="PANTHER" id="PTHR47956:SF10">
    <property type="entry name" value="CYTOCHROME P450 FAMILY 71 PROTEIN"/>
    <property type="match status" value="1"/>
</dbReference>
<evidence type="ECO:0000256" key="7">
    <source>
        <dbReference type="ARBA" id="ARBA00022989"/>
    </source>
</evidence>
<feature type="binding site" description="axial binding residue" evidence="12">
    <location>
        <position position="154"/>
    </location>
    <ligand>
        <name>heme</name>
        <dbReference type="ChEBI" id="CHEBI:30413"/>
    </ligand>
    <ligandPart>
        <name>Fe</name>
        <dbReference type="ChEBI" id="CHEBI:18248"/>
    </ligandPart>
</feature>
<keyword evidence="10 13" id="KW-0503">Monooxygenase</keyword>
<reference evidence="14" key="1">
    <citation type="submission" date="2018-05" db="EMBL/GenBank/DDBJ databases">
        <title>Draft genome of Mucuna pruriens seed.</title>
        <authorList>
            <person name="Nnadi N.E."/>
            <person name="Vos R."/>
            <person name="Hasami M.H."/>
            <person name="Devisetty U.K."/>
            <person name="Aguiy J.C."/>
        </authorList>
    </citation>
    <scope>NUCLEOTIDE SEQUENCE [LARGE SCALE GENOMIC DNA]</scope>
    <source>
        <strain evidence="14">JCA_2017</strain>
    </source>
</reference>
<evidence type="ECO:0000256" key="1">
    <source>
        <dbReference type="ARBA" id="ARBA00001971"/>
    </source>
</evidence>
<evidence type="ECO:0000256" key="6">
    <source>
        <dbReference type="ARBA" id="ARBA00022723"/>
    </source>
</evidence>
<proteinExistence type="inferred from homology"/>
<dbReference type="GO" id="GO:0020037">
    <property type="term" value="F:heme binding"/>
    <property type="evidence" value="ECO:0007669"/>
    <property type="project" value="InterPro"/>
</dbReference>
<dbReference type="InterPro" id="IPR036396">
    <property type="entry name" value="Cyt_P450_sf"/>
</dbReference>
<organism evidence="14 15">
    <name type="scientific">Mucuna pruriens</name>
    <name type="common">Velvet bean</name>
    <name type="synonym">Dolichos pruriens</name>
    <dbReference type="NCBI Taxonomy" id="157652"/>
    <lineage>
        <taxon>Eukaryota</taxon>
        <taxon>Viridiplantae</taxon>
        <taxon>Streptophyta</taxon>
        <taxon>Embryophyta</taxon>
        <taxon>Tracheophyta</taxon>
        <taxon>Spermatophyta</taxon>
        <taxon>Magnoliopsida</taxon>
        <taxon>eudicotyledons</taxon>
        <taxon>Gunneridae</taxon>
        <taxon>Pentapetalae</taxon>
        <taxon>rosids</taxon>
        <taxon>fabids</taxon>
        <taxon>Fabales</taxon>
        <taxon>Fabaceae</taxon>
        <taxon>Papilionoideae</taxon>
        <taxon>50 kb inversion clade</taxon>
        <taxon>NPAAA clade</taxon>
        <taxon>indigoferoid/millettioid clade</taxon>
        <taxon>Phaseoleae</taxon>
        <taxon>Mucuna</taxon>
    </lineage>
</organism>
<evidence type="ECO:0000256" key="3">
    <source>
        <dbReference type="ARBA" id="ARBA00010617"/>
    </source>
</evidence>
<accession>A0A371IAJ4</accession>
<evidence type="ECO:0000256" key="9">
    <source>
        <dbReference type="ARBA" id="ARBA00023004"/>
    </source>
</evidence>
<dbReference type="InterPro" id="IPR017972">
    <property type="entry name" value="Cyt_P450_CS"/>
</dbReference>
<comment type="subcellular location">
    <subcellularLocation>
        <location evidence="2">Membrane</location>
        <topology evidence="2">Single-pass membrane protein</topology>
    </subcellularLocation>
</comment>
<dbReference type="STRING" id="157652.A0A371IAJ4"/>
<evidence type="ECO:0000256" key="11">
    <source>
        <dbReference type="ARBA" id="ARBA00023136"/>
    </source>
</evidence>
<keyword evidence="7" id="KW-1133">Transmembrane helix</keyword>
<dbReference type="GO" id="GO:0005506">
    <property type="term" value="F:iron ion binding"/>
    <property type="evidence" value="ECO:0007669"/>
    <property type="project" value="InterPro"/>
</dbReference>
<evidence type="ECO:0000256" key="4">
    <source>
        <dbReference type="ARBA" id="ARBA00022617"/>
    </source>
</evidence>
<comment type="cofactor">
    <cofactor evidence="1 12">
        <name>heme</name>
        <dbReference type="ChEBI" id="CHEBI:30413"/>
    </cofactor>
</comment>
<evidence type="ECO:0000256" key="8">
    <source>
        <dbReference type="ARBA" id="ARBA00023002"/>
    </source>
</evidence>
<feature type="non-terminal residue" evidence="14">
    <location>
        <position position="1"/>
    </location>
</feature>
<dbReference type="Proteomes" id="UP000257109">
    <property type="component" value="Unassembled WGS sequence"/>
</dbReference>
<keyword evidence="15" id="KW-1185">Reference proteome</keyword>
<dbReference type="OrthoDB" id="1055148at2759"/>
<evidence type="ECO:0000256" key="2">
    <source>
        <dbReference type="ARBA" id="ARBA00004167"/>
    </source>
</evidence>
<comment type="caution">
    <text evidence="14">The sequence shown here is derived from an EMBL/GenBank/DDBJ whole genome shotgun (WGS) entry which is preliminary data.</text>
</comment>
<dbReference type="InterPro" id="IPR002401">
    <property type="entry name" value="Cyt_P450_E_grp-I"/>
</dbReference>
<dbReference type="InterPro" id="IPR050193">
    <property type="entry name" value="Cytochrome_P450_71"/>
</dbReference>
<name>A0A371IAJ4_MUCPR</name>
<dbReference type="AlphaFoldDB" id="A0A371IAJ4"/>
<evidence type="ECO:0000256" key="10">
    <source>
        <dbReference type="ARBA" id="ARBA00023033"/>
    </source>
</evidence>
<dbReference type="PROSITE" id="PS00086">
    <property type="entry name" value="CYTOCHROME_P450"/>
    <property type="match status" value="1"/>
</dbReference>
<keyword evidence="9 12" id="KW-0408">Iron</keyword>
<protein>
    <submittedName>
        <fullName evidence="14">Cytochrome P450 71A1</fullName>
    </submittedName>
</protein>
<dbReference type="PRINTS" id="PR00385">
    <property type="entry name" value="P450"/>
</dbReference>
<keyword evidence="5" id="KW-0812">Transmembrane</keyword>
<evidence type="ECO:0000256" key="12">
    <source>
        <dbReference type="PIRSR" id="PIRSR602401-1"/>
    </source>
</evidence>
<sequence length="218" mass="25217">MLSISLNYYYDMFVGGTDPAAVTLEWAISELVRNPTIMKKVQEEVRKVVGHKSNVEENDINQMHYLKCVVKETLRLHPPATLLAPRKTISSVKLKGYDIPAKSMVYINAWAIHRDPEFWESPEEFLPERFENSEVDFKGQHFQFIPFGFGRRRCPGMHFGVASVEYVLASLLYWFDWELPGSDTIKQHIDMSEMSGLVVSKKTPLYLKPITYSFLSKF</sequence>
<dbReference type="PRINTS" id="PR00463">
    <property type="entry name" value="EP450I"/>
</dbReference>
<dbReference type="Pfam" id="PF00067">
    <property type="entry name" value="p450"/>
    <property type="match status" value="1"/>
</dbReference>
<evidence type="ECO:0000313" key="15">
    <source>
        <dbReference type="Proteomes" id="UP000257109"/>
    </source>
</evidence>
<gene>
    <name evidence="14" type="primary">CYP71A1</name>
    <name evidence="14" type="ORF">CR513_03180</name>
</gene>
<keyword evidence="4 12" id="KW-0349">Heme</keyword>
<dbReference type="PANTHER" id="PTHR47956">
    <property type="entry name" value="CYTOCHROME P450 71B11-RELATED"/>
    <property type="match status" value="1"/>
</dbReference>
<keyword evidence="6 12" id="KW-0479">Metal-binding</keyword>